<feature type="transmembrane region" description="Helical" evidence="1">
    <location>
        <begin position="133"/>
        <end position="157"/>
    </location>
</feature>
<organism evidence="2 3">
    <name type="scientific">Streptomyces polyasparticus</name>
    <dbReference type="NCBI Taxonomy" id="2767826"/>
    <lineage>
        <taxon>Bacteria</taxon>
        <taxon>Bacillati</taxon>
        <taxon>Actinomycetota</taxon>
        <taxon>Actinomycetes</taxon>
        <taxon>Kitasatosporales</taxon>
        <taxon>Streptomycetaceae</taxon>
        <taxon>Streptomyces</taxon>
    </lineage>
</organism>
<feature type="transmembrane region" description="Helical" evidence="1">
    <location>
        <begin position="198"/>
        <end position="218"/>
    </location>
</feature>
<keyword evidence="1" id="KW-0812">Transmembrane</keyword>
<keyword evidence="1" id="KW-1133">Transmembrane helix</keyword>
<dbReference type="EMBL" id="JACTVJ010000071">
    <property type="protein sequence ID" value="MBC9719725.1"/>
    <property type="molecule type" value="Genomic_DNA"/>
</dbReference>
<proteinExistence type="predicted"/>
<keyword evidence="3" id="KW-1185">Reference proteome</keyword>
<accession>A0ABR7SYG8</accession>
<evidence type="ECO:0000313" key="3">
    <source>
        <dbReference type="Proteomes" id="UP000642284"/>
    </source>
</evidence>
<evidence type="ECO:0008006" key="4">
    <source>
        <dbReference type="Google" id="ProtNLM"/>
    </source>
</evidence>
<dbReference type="RefSeq" id="WP_187820119.1">
    <property type="nucleotide sequence ID" value="NZ_JACTVJ010000071.1"/>
</dbReference>
<feature type="transmembrane region" description="Helical" evidence="1">
    <location>
        <begin position="169"/>
        <end position="192"/>
    </location>
</feature>
<reference evidence="2 3" key="1">
    <citation type="submission" date="2020-08" db="EMBL/GenBank/DDBJ databases">
        <title>Genemic of Streptomyces polyaspartic.</title>
        <authorList>
            <person name="Liu W."/>
        </authorList>
    </citation>
    <scope>NUCLEOTIDE SEQUENCE [LARGE SCALE GENOMIC DNA]</scope>
    <source>
        <strain evidence="2 3">TRM66268-LWL</strain>
    </source>
</reference>
<evidence type="ECO:0000313" key="2">
    <source>
        <dbReference type="EMBL" id="MBC9719725.1"/>
    </source>
</evidence>
<protein>
    <recommendedName>
        <fullName evidence="4">Large integral membrane protein</fullName>
    </recommendedName>
</protein>
<gene>
    <name evidence="2" type="ORF">H9Y04_45455</name>
</gene>
<sequence length="319" mass="34700">MFALLAGVAAVAGASLLLALLLPHTLAREGALEHASVCSAETTGVTIEDCVRTVGLTVDRVHIGSGKGAEYWIEVSGPKPWAGRVHFDGADPLLERLAAGDAVEAMVWRGDIVSVRGHGVGQDSVASPRGQPVYVTGFAIIIFVVGAWALYAAWWWLRRPDDCRRGLPDLLTAAGVLALGLAMDALVVVLLLDHLEAPAWLVAPLWALLALPVFWYACRHAYRRRHDPKWSRARHARIDDLLERVVAPRQRRLDLAAQRAIETGGEVVSEGVVWGEQPYCHDGFAYLVLSKGRAAVTPHRTDIEQRVPLPVERLGLLQG</sequence>
<comment type="caution">
    <text evidence="2">The sequence shown here is derived from an EMBL/GenBank/DDBJ whole genome shotgun (WGS) entry which is preliminary data.</text>
</comment>
<evidence type="ECO:0000256" key="1">
    <source>
        <dbReference type="SAM" id="Phobius"/>
    </source>
</evidence>
<keyword evidence="1" id="KW-0472">Membrane</keyword>
<name>A0ABR7SYG8_9ACTN</name>
<dbReference type="Proteomes" id="UP000642284">
    <property type="component" value="Unassembled WGS sequence"/>
</dbReference>